<feature type="transmembrane region" description="Helical" evidence="1">
    <location>
        <begin position="217"/>
        <end position="234"/>
    </location>
</feature>
<sequence length="390" mass="42097">MSRAEPLPALTGLRFFAALHVVVFHFGFGWMELAPGWMQALSQCGYASVGLFFVLSGFVLSYNYLGPEGRMAVAPRTFWIARIARIYPVYVLALVLLAPHVMAGSLAANSPAMAAAKLAVGGGSALLLVHTWLPPATLYWNPPGWSVAVEAFFYAVFPALAVRMGRWTRARLLWALAGLWALGLLPSLLYLALEPDGEPASILSRGVWLTVLKFNPVLRLPEFLMGVVLGRLFLQEGPARGRTGALLASVAALLTVGAFASSSRLPFPLLHNALLAPVYALLVYGLARGGGALGWFLSRPLLVRLGEASYALYILHHPVWLAVGAAAAAMAPWVELSSPRALFTVFLPVALVASWLAHRYVEMPLRGGVRRVLQDWTERGRRGAAVEPGV</sequence>
<feature type="transmembrane region" description="Helical" evidence="1">
    <location>
        <begin position="279"/>
        <end position="298"/>
    </location>
</feature>
<dbReference type="Pfam" id="PF01757">
    <property type="entry name" value="Acyl_transf_3"/>
    <property type="match status" value="1"/>
</dbReference>
<dbReference type="InterPro" id="IPR002656">
    <property type="entry name" value="Acyl_transf_3_dom"/>
</dbReference>
<evidence type="ECO:0000313" key="3">
    <source>
        <dbReference type="EMBL" id="KFE71518.1"/>
    </source>
</evidence>
<dbReference type="PANTHER" id="PTHR23028:SF53">
    <property type="entry name" value="ACYL_TRANSF_3 DOMAIN-CONTAINING PROTEIN"/>
    <property type="match status" value="1"/>
</dbReference>
<keyword evidence="3" id="KW-0808">Transferase</keyword>
<comment type="caution">
    <text evidence="3">The sequence shown here is derived from an EMBL/GenBank/DDBJ whole genome shotgun (WGS) entry which is preliminary data.</text>
</comment>
<dbReference type="GO" id="GO:0009103">
    <property type="term" value="P:lipopolysaccharide biosynthetic process"/>
    <property type="evidence" value="ECO:0007669"/>
    <property type="project" value="TreeGrafter"/>
</dbReference>
<accession>A0A085WV05</accession>
<dbReference type="STRING" id="394096.DB31_3648"/>
<reference evidence="3 4" key="1">
    <citation type="submission" date="2014-04" db="EMBL/GenBank/DDBJ databases">
        <title>Genome assembly of Hyalangium minutum DSM 14724.</title>
        <authorList>
            <person name="Sharma G."/>
            <person name="Subramanian S."/>
        </authorList>
    </citation>
    <scope>NUCLEOTIDE SEQUENCE [LARGE SCALE GENOMIC DNA]</scope>
    <source>
        <strain evidence="3 4">DSM 14724</strain>
    </source>
</reference>
<dbReference type="GO" id="GO:0016020">
    <property type="term" value="C:membrane"/>
    <property type="evidence" value="ECO:0007669"/>
    <property type="project" value="TreeGrafter"/>
</dbReference>
<feature type="transmembrane region" description="Helical" evidence="1">
    <location>
        <begin position="85"/>
        <end position="107"/>
    </location>
</feature>
<protein>
    <submittedName>
        <fullName evidence="3">Acyltransferase family protein</fullName>
    </submittedName>
</protein>
<dbReference type="GO" id="GO:0016747">
    <property type="term" value="F:acyltransferase activity, transferring groups other than amino-acyl groups"/>
    <property type="evidence" value="ECO:0007669"/>
    <property type="project" value="InterPro"/>
</dbReference>
<feature type="transmembrane region" description="Helical" evidence="1">
    <location>
        <begin position="310"/>
        <end position="334"/>
    </location>
</feature>
<evidence type="ECO:0000256" key="1">
    <source>
        <dbReference type="SAM" id="Phobius"/>
    </source>
</evidence>
<dbReference type="AlphaFoldDB" id="A0A085WV05"/>
<proteinExistence type="predicted"/>
<feature type="transmembrane region" description="Helical" evidence="1">
    <location>
        <begin position="145"/>
        <end position="165"/>
    </location>
</feature>
<dbReference type="PANTHER" id="PTHR23028">
    <property type="entry name" value="ACETYLTRANSFERASE"/>
    <property type="match status" value="1"/>
</dbReference>
<feature type="transmembrane region" description="Helical" evidence="1">
    <location>
        <begin position="340"/>
        <end position="361"/>
    </location>
</feature>
<keyword evidence="1" id="KW-1133">Transmembrane helix</keyword>
<keyword evidence="1" id="KW-0812">Transmembrane</keyword>
<dbReference type="Proteomes" id="UP000028725">
    <property type="component" value="Unassembled WGS sequence"/>
</dbReference>
<organism evidence="3 4">
    <name type="scientific">Hyalangium minutum</name>
    <dbReference type="NCBI Taxonomy" id="394096"/>
    <lineage>
        <taxon>Bacteria</taxon>
        <taxon>Pseudomonadati</taxon>
        <taxon>Myxococcota</taxon>
        <taxon>Myxococcia</taxon>
        <taxon>Myxococcales</taxon>
        <taxon>Cystobacterineae</taxon>
        <taxon>Archangiaceae</taxon>
        <taxon>Hyalangium</taxon>
    </lineage>
</organism>
<name>A0A085WV05_9BACT</name>
<dbReference type="RefSeq" id="WP_044183584.1">
    <property type="nucleotide sequence ID" value="NZ_JMCB01000002.1"/>
</dbReference>
<feature type="transmembrane region" description="Helical" evidence="1">
    <location>
        <begin position="12"/>
        <end position="33"/>
    </location>
</feature>
<keyword evidence="4" id="KW-1185">Reference proteome</keyword>
<dbReference type="EMBL" id="JMCB01000002">
    <property type="protein sequence ID" value="KFE71518.1"/>
    <property type="molecule type" value="Genomic_DNA"/>
</dbReference>
<keyword evidence="1" id="KW-0472">Membrane</keyword>
<gene>
    <name evidence="3" type="ORF">DB31_3648</name>
</gene>
<feature type="transmembrane region" description="Helical" evidence="1">
    <location>
        <begin position="172"/>
        <end position="193"/>
    </location>
</feature>
<feature type="domain" description="Acyltransferase 3" evidence="2">
    <location>
        <begin position="9"/>
        <end position="358"/>
    </location>
</feature>
<evidence type="ECO:0000313" key="4">
    <source>
        <dbReference type="Proteomes" id="UP000028725"/>
    </source>
</evidence>
<dbReference type="InterPro" id="IPR050879">
    <property type="entry name" value="Acyltransferase_3"/>
</dbReference>
<dbReference type="OrthoDB" id="505919at2"/>
<feature type="transmembrane region" description="Helical" evidence="1">
    <location>
        <begin position="45"/>
        <end position="65"/>
    </location>
</feature>
<evidence type="ECO:0000259" key="2">
    <source>
        <dbReference type="Pfam" id="PF01757"/>
    </source>
</evidence>
<keyword evidence="3" id="KW-0012">Acyltransferase</keyword>
<feature type="transmembrane region" description="Helical" evidence="1">
    <location>
        <begin position="246"/>
        <end position="267"/>
    </location>
</feature>